<evidence type="ECO:0000256" key="1">
    <source>
        <dbReference type="PIRNR" id="PIRNR016789"/>
    </source>
</evidence>
<dbReference type="PANTHER" id="PTHR35813">
    <property type="entry name" value="INNER MEMBRANE PROTEIN YBAN"/>
    <property type="match status" value="1"/>
</dbReference>
<dbReference type="OrthoDB" id="9816293at2"/>
<dbReference type="PIRSF" id="PIRSF016789">
    <property type="entry name" value="DUF454"/>
    <property type="match status" value="1"/>
</dbReference>
<keyword evidence="2" id="KW-0812">Transmembrane</keyword>
<comment type="subcellular location">
    <subcellularLocation>
        <location evidence="1">Cell inner membrane</location>
        <topology evidence="1">Multi-pass membrane protein</topology>
    </subcellularLocation>
</comment>
<sequence length="126" mass="14263">MQDKQYLKRILYLAAGILSLVAGIIGIVLPLVPTTPFTLLSAWCFARSSKSFHTWLITHPRFGKIISDWETHRGMTAANKKRAYFLIVLTFSISIAVVGPIWLKVMLAVMCCGLLWNIHRMNTTQE</sequence>
<dbReference type="EMBL" id="FWPT01000002">
    <property type="protein sequence ID" value="SMA38557.1"/>
    <property type="molecule type" value="Genomic_DNA"/>
</dbReference>
<dbReference type="PANTHER" id="PTHR35813:SF1">
    <property type="entry name" value="INNER MEMBRANE PROTEIN YBAN"/>
    <property type="match status" value="1"/>
</dbReference>
<dbReference type="InterPro" id="IPR007401">
    <property type="entry name" value="DUF454"/>
</dbReference>
<name>A0A1X7AG78_9GAMM</name>
<keyword evidence="4" id="KW-1185">Reference proteome</keyword>
<reference evidence="3 4" key="1">
    <citation type="submission" date="2017-03" db="EMBL/GenBank/DDBJ databases">
        <authorList>
            <person name="Afonso C.L."/>
            <person name="Miller P.J."/>
            <person name="Scott M.A."/>
            <person name="Spackman E."/>
            <person name="Goraichik I."/>
            <person name="Dimitrov K.M."/>
            <person name="Suarez D.L."/>
            <person name="Swayne D.E."/>
        </authorList>
    </citation>
    <scope>NUCLEOTIDE SEQUENCE [LARGE SCALE GENOMIC DNA]</scope>
    <source>
        <strain evidence="3">SB41UT1</strain>
    </source>
</reference>
<proteinExistence type="predicted"/>
<evidence type="ECO:0000313" key="4">
    <source>
        <dbReference type="Proteomes" id="UP000196573"/>
    </source>
</evidence>
<gene>
    <name evidence="3" type="primary">ybaN</name>
    <name evidence="3" type="ORF">EHSB41UT_00891</name>
</gene>
<evidence type="ECO:0000313" key="3">
    <source>
        <dbReference type="EMBL" id="SMA38557.1"/>
    </source>
</evidence>
<dbReference type="RefSeq" id="WP_087107313.1">
    <property type="nucleotide sequence ID" value="NZ_CBCSCN010000001.1"/>
</dbReference>
<dbReference type="AlphaFoldDB" id="A0A1X7AG78"/>
<accession>A0A1X7AG78</accession>
<keyword evidence="2" id="KW-1133">Transmembrane helix</keyword>
<dbReference type="Proteomes" id="UP000196573">
    <property type="component" value="Unassembled WGS sequence"/>
</dbReference>
<dbReference type="GO" id="GO:0005886">
    <property type="term" value="C:plasma membrane"/>
    <property type="evidence" value="ECO:0007669"/>
    <property type="project" value="UniProtKB-SubCell"/>
</dbReference>
<evidence type="ECO:0000256" key="2">
    <source>
        <dbReference type="SAM" id="Phobius"/>
    </source>
</evidence>
<feature type="transmembrane region" description="Helical" evidence="2">
    <location>
        <begin position="12"/>
        <end position="32"/>
    </location>
</feature>
<protein>
    <recommendedName>
        <fullName evidence="1">Inner membrane protein</fullName>
    </recommendedName>
</protein>
<keyword evidence="1" id="KW-0997">Cell inner membrane</keyword>
<organism evidence="3 4">
    <name type="scientific">Parendozoicomonas haliclonae</name>
    <dbReference type="NCBI Taxonomy" id="1960125"/>
    <lineage>
        <taxon>Bacteria</taxon>
        <taxon>Pseudomonadati</taxon>
        <taxon>Pseudomonadota</taxon>
        <taxon>Gammaproteobacteria</taxon>
        <taxon>Oceanospirillales</taxon>
        <taxon>Endozoicomonadaceae</taxon>
        <taxon>Parendozoicomonas</taxon>
    </lineage>
</organism>
<feature type="transmembrane region" description="Helical" evidence="2">
    <location>
        <begin position="83"/>
        <end position="116"/>
    </location>
</feature>
<dbReference type="Pfam" id="PF04304">
    <property type="entry name" value="DUF454"/>
    <property type="match status" value="1"/>
</dbReference>
<keyword evidence="1" id="KW-1003">Cell membrane</keyword>
<keyword evidence="1 2" id="KW-0472">Membrane</keyword>